<proteinExistence type="predicted"/>
<evidence type="ECO:0000313" key="2">
    <source>
        <dbReference type="EMBL" id="MBA6412387.1"/>
    </source>
</evidence>
<name>A0A7W2YIT5_9GAMM</name>
<evidence type="ECO:0000256" key="1">
    <source>
        <dbReference type="SAM" id="MobiDB-lite"/>
    </source>
</evidence>
<keyword evidence="3" id="KW-1185">Reference proteome</keyword>
<feature type="compositionally biased region" description="Basic and acidic residues" evidence="1">
    <location>
        <begin position="1"/>
        <end position="24"/>
    </location>
</feature>
<dbReference type="Proteomes" id="UP000539350">
    <property type="component" value="Unassembled WGS sequence"/>
</dbReference>
<organism evidence="2 3">
    <name type="scientific">Sediminihaliea albiluteola</name>
    <dbReference type="NCBI Taxonomy" id="2758564"/>
    <lineage>
        <taxon>Bacteria</taxon>
        <taxon>Pseudomonadati</taxon>
        <taxon>Pseudomonadota</taxon>
        <taxon>Gammaproteobacteria</taxon>
        <taxon>Cellvibrionales</taxon>
        <taxon>Halieaceae</taxon>
        <taxon>Sediminihaliea</taxon>
    </lineage>
</organism>
<sequence length="139" mass="15146">MAGRTKQPDNIKRLRGTDRPDRSTPKPAVVLPLIKDAPAAPDWLPNAHAIKEWHRLAPMLQATGLLTEGGLAPLAHLCALHGTIVKAYQDRETPKGNMVAQLRGLLNDFGLTPVAISRVSAPGAKPEKENPFNRNGRRK</sequence>
<protein>
    <recommendedName>
        <fullName evidence="4">Phage terminase small subunit</fullName>
    </recommendedName>
</protein>
<comment type="caution">
    <text evidence="2">The sequence shown here is derived from an EMBL/GenBank/DDBJ whole genome shotgun (WGS) entry which is preliminary data.</text>
</comment>
<evidence type="ECO:0008006" key="4">
    <source>
        <dbReference type="Google" id="ProtNLM"/>
    </source>
</evidence>
<evidence type="ECO:0000313" key="3">
    <source>
        <dbReference type="Proteomes" id="UP000539350"/>
    </source>
</evidence>
<feature type="region of interest" description="Disordered" evidence="1">
    <location>
        <begin position="1"/>
        <end position="26"/>
    </location>
</feature>
<feature type="region of interest" description="Disordered" evidence="1">
    <location>
        <begin position="120"/>
        <end position="139"/>
    </location>
</feature>
<dbReference type="AlphaFoldDB" id="A0A7W2YIT5"/>
<gene>
    <name evidence="2" type="ORF">H2508_04605</name>
</gene>
<dbReference type="RefSeq" id="WP_182169306.1">
    <property type="nucleotide sequence ID" value="NZ_JACFXU010000013.1"/>
</dbReference>
<accession>A0A7W2YIT5</accession>
<dbReference type="EMBL" id="JACFXU010000013">
    <property type="protein sequence ID" value="MBA6412387.1"/>
    <property type="molecule type" value="Genomic_DNA"/>
</dbReference>
<reference evidence="2 3" key="1">
    <citation type="submission" date="2020-07" db="EMBL/GenBank/DDBJ databases">
        <title>Halieaceae bacterium, F7430, whole genome shotgun sequencing project.</title>
        <authorList>
            <person name="Jiang S."/>
            <person name="Liu Z.W."/>
            <person name="Du Z.J."/>
        </authorList>
    </citation>
    <scope>NUCLEOTIDE SEQUENCE [LARGE SCALE GENOMIC DNA]</scope>
    <source>
        <strain evidence="2 3">F7430</strain>
    </source>
</reference>